<evidence type="ECO:0000313" key="8">
    <source>
        <dbReference type="WBParaSite" id="PSU_v2.g6638.t1"/>
    </source>
</evidence>
<feature type="transmembrane region" description="Helical" evidence="6">
    <location>
        <begin position="104"/>
        <end position="120"/>
    </location>
</feature>
<evidence type="ECO:0000256" key="4">
    <source>
        <dbReference type="ARBA" id="ARBA00022989"/>
    </source>
</evidence>
<evidence type="ECO:0000256" key="1">
    <source>
        <dbReference type="ARBA" id="ARBA00004141"/>
    </source>
</evidence>
<feature type="transmembrane region" description="Helical" evidence="6">
    <location>
        <begin position="132"/>
        <end position="148"/>
    </location>
</feature>
<organism evidence="7 8">
    <name type="scientific">Panagrolaimus superbus</name>
    <dbReference type="NCBI Taxonomy" id="310955"/>
    <lineage>
        <taxon>Eukaryota</taxon>
        <taxon>Metazoa</taxon>
        <taxon>Ecdysozoa</taxon>
        <taxon>Nematoda</taxon>
        <taxon>Chromadorea</taxon>
        <taxon>Rhabditida</taxon>
        <taxon>Tylenchina</taxon>
        <taxon>Panagrolaimomorpha</taxon>
        <taxon>Panagrolaimoidea</taxon>
        <taxon>Panagrolaimidae</taxon>
        <taxon>Panagrolaimus</taxon>
    </lineage>
</organism>
<evidence type="ECO:0000256" key="5">
    <source>
        <dbReference type="ARBA" id="ARBA00023136"/>
    </source>
</evidence>
<dbReference type="Pfam" id="PF03006">
    <property type="entry name" value="HlyIII"/>
    <property type="match status" value="1"/>
</dbReference>
<feature type="transmembrane region" description="Helical" evidence="6">
    <location>
        <begin position="209"/>
        <end position="229"/>
    </location>
</feature>
<accession>A0A914Z1Q3</accession>
<dbReference type="PANTHER" id="PTHR20855">
    <property type="entry name" value="ADIPOR/PROGESTIN RECEPTOR-RELATED"/>
    <property type="match status" value="1"/>
</dbReference>
<feature type="transmembrane region" description="Helical" evidence="6">
    <location>
        <begin position="63"/>
        <end position="83"/>
    </location>
</feature>
<evidence type="ECO:0000256" key="2">
    <source>
        <dbReference type="ARBA" id="ARBA00007018"/>
    </source>
</evidence>
<protein>
    <submittedName>
        <fullName evidence="8">Uncharacterized protein</fullName>
    </submittedName>
</protein>
<keyword evidence="5 6" id="KW-0472">Membrane</keyword>
<dbReference type="GO" id="GO:0016020">
    <property type="term" value="C:membrane"/>
    <property type="evidence" value="ECO:0007669"/>
    <property type="project" value="UniProtKB-SubCell"/>
</dbReference>
<evidence type="ECO:0000313" key="7">
    <source>
        <dbReference type="Proteomes" id="UP000887577"/>
    </source>
</evidence>
<feature type="transmembrane region" description="Helical" evidence="6">
    <location>
        <begin position="180"/>
        <end position="197"/>
    </location>
</feature>
<dbReference type="InterPro" id="IPR004254">
    <property type="entry name" value="AdipoR/HlyIII-related"/>
</dbReference>
<comment type="similarity">
    <text evidence="2">Belongs to the ADIPOR family.</text>
</comment>
<feature type="transmembrane region" description="Helical" evidence="6">
    <location>
        <begin position="157"/>
        <end position="174"/>
    </location>
</feature>
<reference evidence="8" key="1">
    <citation type="submission" date="2022-11" db="UniProtKB">
        <authorList>
            <consortium name="WormBaseParasite"/>
        </authorList>
    </citation>
    <scope>IDENTIFICATION</scope>
</reference>
<sequence>MSGSCGVVNPYMNKRAAKNENYEPTYWEHIANTLTHGIVIIPSILVSNHLVQRSYRDLQHHMMIIYGIATFTLFLMSTLYHLCEFLFRPDKKRLRYYLHITDRVAIYFFIAASSNPWLSLRHSDYLGKNLKWFVWFSAIFGICYQFKFHERFKTVETCMYIVISTIPFAAMATMNDRTGLPLMLLGGAVYAVGVIFFKMDGVIPFAHAIWHAHVVVGASIHTYAIYTVLLGPDKFNPFPNVDFPQ</sequence>
<name>A0A914Z1Q3_9BILA</name>
<dbReference type="PANTHER" id="PTHR20855:SF3">
    <property type="entry name" value="LD03007P"/>
    <property type="match status" value="1"/>
</dbReference>
<dbReference type="AlphaFoldDB" id="A0A914Z1Q3"/>
<dbReference type="Proteomes" id="UP000887577">
    <property type="component" value="Unplaced"/>
</dbReference>
<keyword evidence="3 6" id="KW-0812">Transmembrane</keyword>
<proteinExistence type="inferred from homology"/>
<evidence type="ECO:0000256" key="6">
    <source>
        <dbReference type="SAM" id="Phobius"/>
    </source>
</evidence>
<evidence type="ECO:0000256" key="3">
    <source>
        <dbReference type="ARBA" id="ARBA00022692"/>
    </source>
</evidence>
<comment type="subcellular location">
    <subcellularLocation>
        <location evidence="1">Membrane</location>
        <topology evidence="1">Multi-pass membrane protein</topology>
    </subcellularLocation>
</comment>
<keyword evidence="7" id="KW-1185">Reference proteome</keyword>
<dbReference type="WBParaSite" id="PSU_v2.g6638.t1">
    <property type="protein sequence ID" value="PSU_v2.g6638.t1"/>
    <property type="gene ID" value="PSU_v2.g6638"/>
</dbReference>
<keyword evidence="4 6" id="KW-1133">Transmembrane helix</keyword>